<evidence type="ECO:0000256" key="2">
    <source>
        <dbReference type="SAM" id="SignalP"/>
    </source>
</evidence>
<dbReference type="Gene3D" id="2.160.20.10">
    <property type="entry name" value="Single-stranded right-handed beta-helix, Pectin lyase-like"/>
    <property type="match status" value="2"/>
</dbReference>
<comment type="caution">
    <text evidence="5">The sequence shown here is derived from an EMBL/GenBank/DDBJ whole genome shotgun (WGS) entry which is preliminary data.</text>
</comment>
<dbReference type="InterPro" id="IPR011050">
    <property type="entry name" value="Pectin_lyase_fold/virulence"/>
</dbReference>
<keyword evidence="1" id="KW-0677">Repeat</keyword>
<proteinExistence type="predicted"/>
<dbReference type="SUPFAM" id="SSF51126">
    <property type="entry name" value="Pectin lyase-like"/>
    <property type="match status" value="2"/>
</dbReference>
<sequence length="794" mass="86188">MNEHLRFLFSLVIASMLVITAGMAQTVHQVDAGTDVLKAAIDAAAPGDIIELTTSGGMYLSSEQIELDKDLTIRAAEGLEEKPVLKYVGTSTGAYMFKVVSSPKVVFKEIEFDGDGTAEGGAAKAKYALRLDNADTLGTMIVKVMNCTLHDFNEKIIKPYANCGIDSLIVHNSTFYNGSKEGVTLYTGSSSDPAVRLKYAEFYNCTFYGFVREGIKGDTYPDAKVLVNHCTFYDCGGTGKALIYFDDMINVEVKNSLFVKNSYGSYFARFESADNLFHHNAVWDVVNGGVSNATVSDTLHADPKFADPVNGDFTLADDSPVLGMAEDGHAMGDLRWDPQYLMPKVIKVEAGTDVIKQAIDAAEPGDIIELVTSGGLYLSTDQITIDKDITIRGAEGLYTKPILKYIGSSTGAYMFKVVGSPKIMVQNLEFDGDGTAEGAAAKAKYAFRLDNGDVNGTMNVKIDNCDFHDFNEKIIKPYPDCGIDSLIVHNSTFSNGAKEGITLYSGSSSDPQVNLDYAEFFNCTFYGFAREGIKGDTNPNTVVRVNHCTFYDCGKSSKGMIYFDDMADVEVKNSLFIKNSYGDYFSRFESSSSLFHHNAVWDVVSWKVSSATVSDTFHVDPKFADPDNGDFTLATDSPVLSLGDDGQPLGDIRWAEHPGQYRLSIVVEGSGTVTADPAGPYYDPGTVVTLTATPSPGWKFSAWEGAVAFPPDNPVATVTMDDAKVVKAVFETTAPKYAVNVEVEGIGHVEYSPEPLEGNRYDEGTEVTLTAIQDSATWEFVEWSGDTSSTVNPL</sequence>
<gene>
    <name evidence="5" type="ORF">ENL21_01800</name>
</gene>
<feature type="domain" description="DUF5123" evidence="3">
    <location>
        <begin position="544"/>
        <end position="654"/>
    </location>
</feature>
<keyword evidence="2" id="KW-0732">Signal</keyword>
<dbReference type="InterPro" id="IPR033427">
    <property type="entry name" value="DUF5123"/>
</dbReference>
<protein>
    <submittedName>
        <fullName evidence="5">DUF5123 domain-containing protein</fullName>
    </submittedName>
</protein>
<accession>A0A7V5H252</accession>
<evidence type="ECO:0000256" key="1">
    <source>
        <dbReference type="ARBA" id="ARBA00022737"/>
    </source>
</evidence>
<dbReference type="Pfam" id="PF18998">
    <property type="entry name" value="Flg_new_2"/>
    <property type="match status" value="2"/>
</dbReference>
<evidence type="ECO:0000313" key="5">
    <source>
        <dbReference type="EMBL" id="HHE54486.1"/>
    </source>
</evidence>
<dbReference type="PANTHER" id="PTHR22990">
    <property type="entry name" value="F-BOX ONLY PROTEIN"/>
    <property type="match status" value="1"/>
</dbReference>
<dbReference type="InterPro" id="IPR012334">
    <property type="entry name" value="Pectin_lyas_fold"/>
</dbReference>
<dbReference type="InterPro" id="IPR044060">
    <property type="entry name" value="Bacterial_rp_domain"/>
</dbReference>
<feature type="domain" description="DUF5123" evidence="3">
    <location>
        <begin position="226"/>
        <end position="336"/>
    </location>
</feature>
<evidence type="ECO:0000259" key="3">
    <source>
        <dbReference type="Pfam" id="PF17161"/>
    </source>
</evidence>
<dbReference type="Proteomes" id="UP000886111">
    <property type="component" value="Unassembled WGS sequence"/>
</dbReference>
<name>A0A7V5H252_CALAY</name>
<dbReference type="EMBL" id="DRTD01000132">
    <property type="protein sequence ID" value="HHE54486.1"/>
    <property type="molecule type" value="Genomic_DNA"/>
</dbReference>
<dbReference type="AlphaFoldDB" id="A0A7V5H252"/>
<dbReference type="PANTHER" id="PTHR22990:SF15">
    <property type="entry name" value="F-BOX ONLY PROTEIN 10"/>
    <property type="match status" value="1"/>
</dbReference>
<dbReference type="InterPro" id="IPR051550">
    <property type="entry name" value="SCF-Subunits/Alg-Epimerases"/>
</dbReference>
<feature type="domain" description="Bacterial repeat" evidence="4">
    <location>
        <begin position="661"/>
        <end position="732"/>
    </location>
</feature>
<feature type="non-terminal residue" evidence="5">
    <location>
        <position position="794"/>
    </location>
</feature>
<feature type="chain" id="PRO_5030583573" evidence="2">
    <location>
        <begin position="25"/>
        <end position="794"/>
    </location>
</feature>
<organism evidence="5">
    <name type="scientific">Caldithrix abyssi</name>
    <dbReference type="NCBI Taxonomy" id="187145"/>
    <lineage>
        <taxon>Bacteria</taxon>
        <taxon>Pseudomonadati</taxon>
        <taxon>Calditrichota</taxon>
        <taxon>Calditrichia</taxon>
        <taxon>Calditrichales</taxon>
        <taxon>Calditrichaceae</taxon>
        <taxon>Caldithrix</taxon>
    </lineage>
</organism>
<dbReference type="Pfam" id="PF17161">
    <property type="entry name" value="DUF5123"/>
    <property type="match status" value="2"/>
</dbReference>
<feature type="domain" description="Bacterial repeat" evidence="4">
    <location>
        <begin position="738"/>
        <end position="790"/>
    </location>
</feature>
<feature type="signal peptide" evidence="2">
    <location>
        <begin position="1"/>
        <end position="24"/>
    </location>
</feature>
<reference evidence="5" key="1">
    <citation type="journal article" date="2020" name="mSystems">
        <title>Genome- and Community-Level Interaction Insights into Carbon Utilization and Element Cycling Functions of Hydrothermarchaeota in Hydrothermal Sediment.</title>
        <authorList>
            <person name="Zhou Z."/>
            <person name="Liu Y."/>
            <person name="Xu W."/>
            <person name="Pan J."/>
            <person name="Luo Z.H."/>
            <person name="Li M."/>
        </authorList>
    </citation>
    <scope>NUCLEOTIDE SEQUENCE [LARGE SCALE GENOMIC DNA]</scope>
    <source>
        <strain evidence="5">HyVt-76</strain>
    </source>
</reference>
<evidence type="ECO:0000259" key="4">
    <source>
        <dbReference type="Pfam" id="PF18998"/>
    </source>
</evidence>